<feature type="binding site" evidence="5">
    <location>
        <position position="316"/>
    </location>
    <ligand>
        <name>substrate</name>
    </ligand>
</feature>
<feature type="site" description="Important for catalysis" evidence="6">
    <location>
        <position position="112"/>
    </location>
</feature>
<keyword evidence="2 3" id="KW-0560">Oxidoreductase</keyword>
<dbReference type="GO" id="GO:0004352">
    <property type="term" value="F:glutamate dehydrogenase (NAD+) activity"/>
    <property type="evidence" value="ECO:0007669"/>
    <property type="project" value="TreeGrafter"/>
</dbReference>
<feature type="binding site" evidence="5">
    <location>
        <position position="37"/>
    </location>
    <ligand>
        <name>substrate</name>
    </ligand>
</feature>
<evidence type="ECO:0000313" key="9">
    <source>
        <dbReference type="EMBL" id="OGY21947.1"/>
    </source>
</evidence>
<dbReference type="InterPro" id="IPR006097">
    <property type="entry name" value="Glu/Leu/Phe/Val/Trp_DH_dimer"/>
</dbReference>
<dbReference type="PIRSF" id="PIRSF000185">
    <property type="entry name" value="Glu_DH"/>
    <property type="match status" value="1"/>
</dbReference>
<feature type="binding site" evidence="5">
    <location>
        <position position="188"/>
    </location>
    <ligand>
        <name>NAD(+)</name>
        <dbReference type="ChEBI" id="CHEBI:57540"/>
    </ligand>
</feature>
<evidence type="ECO:0000256" key="5">
    <source>
        <dbReference type="PIRSR" id="PIRSR000185-2"/>
    </source>
</evidence>
<comment type="similarity">
    <text evidence="1 3 7">Belongs to the Glu/Leu/Phe/Val dehydrogenases family.</text>
</comment>
<comment type="caution">
    <text evidence="9">The sequence shown here is derived from an EMBL/GenBank/DDBJ whole genome shotgun (WGS) entry which is preliminary data.</text>
</comment>
<evidence type="ECO:0000259" key="8">
    <source>
        <dbReference type="SMART" id="SM00839"/>
    </source>
</evidence>
<reference evidence="9 10" key="1">
    <citation type="journal article" date="2016" name="Nat. Commun.">
        <title>Thousands of microbial genomes shed light on interconnected biogeochemical processes in an aquifer system.</title>
        <authorList>
            <person name="Anantharaman K."/>
            <person name="Brown C.T."/>
            <person name="Hug L.A."/>
            <person name="Sharon I."/>
            <person name="Castelle C.J."/>
            <person name="Probst A.J."/>
            <person name="Thomas B.C."/>
            <person name="Singh A."/>
            <person name="Wilkins M.J."/>
            <person name="Karaoz U."/>
            <person name="Brodie E.L."/>
            <person name="Williams K.H."/>
            <person name="Hubbard S.S."/>
            <person name="Banfield J.F."/>
        </authorList>
    </citation>
    <scope>NUCLEOTIDE SEQUENCE [LARGE SCALE GENOMIC DNA]</scope>
</reference>
<accession>A0A1G1W3I1</accession>
<dbReference type="Gene3D" id="3.40.50.10860">
    <property type="entry name" value="Leucine Dehydrogenase, chain A, domain 1"/>
    <property type="match status" value="1"/>
</dbReference>
<keyword evidence="5" id="KW-0520">NAD</keyword>
<dbReference type="Pfam" id="PF02812">
    <property type="entry name" value="ELFV_dehydrog_N"/>
    <property type="match status" value="1"/>
</dbReference>
<evidence type="ECO:0000313" key="10">
    <source>
        <dbReference type="Proteomes" id="UP000176299"/>
    </source>
</evidence>
<keyword evidence="5" id="KW-0547">Nucleotide-binding</keyword>
<feature type="active site" description="Proton donor" evidence="4">
    <location>
        <position position="73"/>
    </location>
</feature>
<evidence type="ECO:0000256" key="1">
    <source>
        <dbReference type="ARBA" id="ARBA00006382"/>
    </source>
</evidence>
<dbReference type="PANTHER" id="PTHR11606:SF13">
    <property type="entry name" value="GLUTAMATE DEHYDROGENASE 1, MITOCHONDRIAL"/>
    <property type="match status" value="1"/>
</dbReference>
<dbReference type="InterPro" id="IPR006096">
    <property type="entry name" value="Glu/Leu/Phe/Val/Trp_DH_C"/>
</dbReference>
<protein>
    <recommendedName>
        <fullName evidence="3">Glutamate dehydrogenase</fullName>
    </recommendedName>
</protein>
<dbReference type="GO" id="GO:0000166">
    <property type="term" value="F:nucleotide binding"/>
    <property type="evidence" value="ECO:0007669"/>
    <property type="project" value="UniProtKB-KW"/>
</dbReference>
<evidence type="ECO:0000256" key="4">
    <source>
        <dbReference type="PIRSR" id="PIRSR000185-1"/>
    </source>
</evidence>
<feature type="domain" description="Glutamate/phenylalanine/leucine/valine/L-tryptophan dehydrogenase C-terminal" evidence="8">
    <location>
        <begin position="149"/>
        <end position="374"/>
    </location>
</feature>
<dbReference type="PANTHER" id="PTHR11606">
    <property type="entry name" value="GLUTAMATE DEHYDROGENASE"/>
    <property type="match status" value="1"/>
</dbReference>
<evidence type="ECO:0000256" key="6">
    <source>
        <dbReference type="PIRSR" id="PIRSR000185-3"/>
    </source>
</evidence>
<dbReference type="InterPro" id="IPR036291">
    <property type="entry name" value="NAD(P)-bd_dom_sf"/>
</dbReference>
<dbReference type="InterPro" id="IPR046346">
    <property type="entry name" value="Aminoacid_DH-like_N_sf"/>
</dbReference>
<dbReference type="Pfam" id="PF00208">
    <property type="entry name" value="ELFV_dehydrog"/>
    <property type="match status" value="1"/>
</dbReference>
<dbReference type="EMBL" id="MHCN01000010">
    <property type="protein sequence ID" value="OGY21947.1"/>
    <property type="molecule type" value="Genomic_DNA"/>
</dbReference>
<evidence type="ECO:0000256" key="7">
    <source>
        <dbReference type="RuleBase" id="RU004417"/>
    </source>
</evidence>
<feature type="binding site" evidence="5">
    <location>
        <position position="61"/>
    </location>
    <ligand>
        <name>substrate</name>
    </ligand>
</feature>
<evidence type="ECO:0000256" key="2">
    <source>
        <dbReference type="ARBA" id="ARBA00023002"/>
    </source>
</evidence>
<dbReference type="SUPFAM" id="SSF53223">
    <property type="entry name" value="Aminoacid dehydrogenase-like, N-terminal domain"/>
    <property type="match status" value="1"/>
</dbReference>
<evidence type="ECO:0000256" key="3">
    <source>
        <dbReference type="PIRNR" id="PIRNR000185"/>
    </source>
</evidence>
<gene>
    <name evidence="9" type="ORF">A2113_01340</name>
</gene>
<name>A0A1G1W3I1_9BACT</name>
<feature type="binding site" evidence="5">
    <location>
        <position position="157"/>
    </location>
    <ligand>
        <name>NAD(+)</name>
        <dbReference type="ChEBI" id="CHEBI:57540"/>
    </ligand>
</feature>
<dbReference type="Gene3D" id="3.40.50.720">
    <property type="entry name" value="NAD(P)-binding Rossmann-like Domain"/>
    <property type="match status" value="1"/>
</dbReference>
<dbReference type="InterPro" id="IPR014362">
    <property type="entry name" value="Glu_DH"/>
</dbReference>
<dbReference type="SMART" id="SM00839">
    <property type="entry name" value="ELFV_dehydrog"/>
    <property type="match status" value="1"/>
</dbReference>
<dbReference type="SUPFAM" id="SSF51735">
    <property type="entry name" value="NAD(P)-binding Rossmann-fold domains"/>
    <property type="match status" value="1"/>
</dbReference>
<proteinExistence type="inferred from homology"/>
<dbReference type="PRINTS" id="PR00082">
    <property type="entry name" value="GLFDHDRGNASE"/>
</dbReference>
<sequence length="375" mass="40075">MIKHDSLGPEKLIEVYDPKTKLHGFLVIDNTLLGVAKGGLRMTPTVTLEETFHLARIMTYKNAIANLPFGGGKSGIVADVKKISQEEKSELIRGFSKAIKPLCPSRYIAGPDVNTGEKEMAEFVKANGSLKSATGKPATMCVKPGVECGLPHEFGSTGFGVVQAVLAALAFLGKNVEGMKVAIAGFGNVGGFVTSLLAKEKAKIVAISDSGGTTYNPKGLETKKIFDIKKKKGTVTANKDGEELSSEDIVTLNVDILIPAAYHETITAENVNEVKAKLIVEAANLAVKPDAEVTLYKKGVLVVPDIVANAGGVISSYAEYRGYNPKQMFTLIERKIKRNLGTVLGKSKAEKITPRQAALKIALDRLNRPTNSKHA</sequence>
<dbReference type="GO" id="GO:0006538">
    <property type="term" value="P:L-glutamate catabolic process"/>
    <property type="evidence" value="ECO:0007669"/>
    <property type="project" value="TreeGrafter"/>
</dbReference>
<dbReference type="Proteomes" id="UP000176299">
    <property type="component" value="Unassembled WGS sequence"/>
</dbReference>
<dbReference type="AlphaFoldDB" id="A0A1G1W3I1"/>
<dbReference type="STRING" id="1802591.A2113_01340"/>
<dbReference type="InterPro" id="IPR006095">
    <property type="entry name" value="Glu/Leu/Phe/Val/Trp_DH"/>
</dbReference>
<organism evidence="9 10">
    <name type="scientific">Candidatus Woykebacteria bacterium GWA1_44_8</name>
    <dbReference type="NCBI Taxonomy" id="1802591"/>
    <lineage>
        <taxon>Bacteria</taxon>
        <taxon>Candidatus Woykeibacteriota</taxon>
    </lineage>
</organism>